<dbReference type="Proteomes" id="UP001652564">
    <property type="component" value="Unassembled WGS sequence"/>
</dbReference>
<gene>
    <name evidence="2" type="ORF">OEZ71_09080</name>
</gene>
<keyword evidence="3" id="KW-1185">Reference proteome</keyword>
<protein>
    <recommendedName>
        <fullName evidence="4">Secreted protein</fullName>
    </recommendedName>
</protein>
<feature type="compositionally biased region" description="Pro residues" evidence="1">
    <location>
        <begin position="220"/>
        <end position="242"/>
    </location>
</feature>
<evidence type="ECO:0008006" key="4">
    <source>
        <dbReference type="Google" id="ProtNLM"/>
    </source>
</evidence>
<comment type="caution">
    <text evidence="2">The sequence shown here is derived from an EMBL/GenBank/DDBJ whole genome shotgun (WGS) entry which is preliminary data.</text>
</comment>
<reference evidence="2 3" key="1">
    <citation type="submission" date="2022-10" db="EMBL/GenBank/DDBJ databases">
        <title>Defluviimonas sp. nov., isolated from ocean surface sediments.</title>
        <authorList>
            <person name="He W."/>
            <person name="Wang L."/>
            <person name="Zhang D.-F."/>
        </authorList>
    </citation>
    <scope>NUCLEOTIDE SEQUENCE [LARGE SCALE GENOMIC DNA]</scope>
    <source>
        <strain evidence="2 3">WL0050</strain>
    </source>
</reference>
<accession>A0ABT2ZN46</accession>
<dbReference type="EMBL" id="JAOWKZ010000002">
    <property type="protein sequence ID" value="MCV2872448.1"/>
    <property type="molecule type" value="Genomic_DNA"/>
</dbReference>
<evidence type="ECO:0000256" key="1">
    <source>
        <dbReference type="SAM" id="MobiDB-lite"/>
    </source>
</evidence>
<organism evidence="2 3">
    <name type="scientific">Albidovulum litorale</name>
    <dbReference type="NCBI Taxonomy" id="2984134"/>
    <lineage>
        <taxon>Bacteria</taxon>
        <taxon>Pseudomonadati</taxon>
        <taxon>Pseudomonadota</taxon>
        <taxon>Alphaproteobacteria</taxon>
        <taxon>Rhodobacterales</taxon>
        <taxon>Paracoccaceae</taxon>
        <taxon>Albidovulum</taxon>
    </lineage>
</organism>
<sequence length="819" mass="86834">MTSGVKSKAVRISGVLAVSMICLVTYRPAGAEALRVRSGEHNGFTRLVIDGATRHGWTIGRLSDGYELRLGQKGTTYDTSHVFAMITRKRIADLVPAEPAALHVVLGCDCHAKAFATGSGALVIDIADGAAPPGSPFETLMQPVALPAPASAIPSPHPDIVERNDGAPAWLLPETDFRKQAVADPRLAFFWKGIEDMPENAFNAEPFAAEPDRQSDAPAPVLPPLPASEPITPHPSPVLPIIPDPRVTMAQDELLRQLGRAASQGLVDFDTSRLLLRSRGKSIGAPSAGTADGAKAPTQIETDASVMNAETSIDRDAVFAVKRMPVTAEGAACIRAEELDIASWGDDRPAPLQIADRRKTLVGEFDRASPEAVLALSRLYIYLGFGAEAMAVLTAFDIKPEMARNLEDMAVIVDGGVPKAIPDLAHMTDCDTPAALWAVLAWPEIPGGTAVDQGAVLLAFSALPPHLRRDLGPELSNRLLAVGAEYAARSVRDAIARVSFGNTPTLDLIDARLNVAGGHAETAEQHVDSLARSNDPLANDALILTVRSKLDRGQAVDRNLIESVAALAFERQDGTDGPVLSQLHILSLGSSGALAEAFDAFDRWPGHPPEEIRASTVRQLFTMLAEDKDEAEFLSLYYARHALLETHVSDGTLRLALAARLSAAGFAEEVAELLAGEAGQSEQGRHLLAEAALGRFDPDTALAKLDGLTDEAANALRARALTMTGSHRQAAQAFATAGEDEAAARAAWRGGDWANVVKNGPDPMRQAIMEFDLLPADPASVDDKPSTEGELAQGRMLLSDSQAIRTTLTALLATTEDGG</sequence>
<evidence type="ECO:0000313" key="3">
    <source>
        <dbReference type="Proteomes" id="UP001652564"/>
    </source>
</evidence>
<dbReference type="RefSeq" id="WP_263739630.1">
    <property type="nucleotide sequence ID" value="NZ_JAOWKZ010000002.1"/>
</dbReference>
<evidence type="ECO:0000313" key="2">
    <source>
        <dbReference type="EMBL" id="MCV2872448.1"/>
    </source>
</evidence>
<name>A0ABT2ZN46_9RHOB</name>
<feature type="region of interest" description="Disordered" evidence="1">
    <location>
        <begin position="210"/>
        <end position="242"/>
    </location>
</feature>
<proteinExistence type="predicted"/>